<dbReference type="AlphaFoldDB" id="A0AAW0TRT9"/>
<feature type="region of interest" description="Disordered" evidence="1">
    <location>
        <begin position="233"/>
        <end position="287"/>
    </location>
</feature>
<dbReference type="Proteomes" id="UP001487740">
    <property type="component" value="Unassembled WGS sequence"/>
</dbReference>
<gene>
    <name evidence="2" type="ORF">O3P69_012955</name>
</gene>
<reference evidence="2 3" key="1">
    <citation type="submission" date="2023-03" db="EMBL/GenBank/DDBJ databases">
        <title>High-quality genome of Scylla paramamosain provides insights in environmental adaptation.</title>
        <authorList>
            <person name="Zhang L."/>
        </authorList>
    </citation>
    <scope>NUCLEOTIDE SEQUENCE [LARGE SCALE GENOMIC DNA]</scope>
    <source>
        <strain evidence="2">LZ_2023a</strain>
        <tissue evidence="2">Muscle</tissue>
    </source>
</reference>
<organism evidence="2 3">
    <name type="scientific">Scylla paramamosain</name>
    <name type="common">Mud crab</name>
    <dbReference type="NCBI Taxonomy" id="85552"/>
    <lineage>
        <taxon>Eukaryota</taxon>
        <taxon>Metazoa</taxon>
        <taxon>Ecdysozoa</taxon>
        <taxon>Arthropoda</taxon>
        <taxon>Crustacea</taxon>
        <taxon>Multicrustacea</taxon>
        <taxon>Malacostraca</taxon>
        <taxon>Eumalacostraca</taxon>
        <taxon>Eucarida</taxon>
        <taxon>Decapoda</taxon>
        <taxon>Pleocyemata</taxon>
        <taxon>Brachyura</taxon>
        <taxon>Eubrachyura</taxon>
        <taxon>Portunoidea</taxon>
        <taxon>Portunidae</taxon>
        <taxon>Portuninae</taxon>
        <taxon>Scylla</taxon>
    </lineage>
</organism>
<keyword evidence="3" id="KW-1185">Reference proteome</keyword>
<comment type="caution">
    <text evidence="2">The sequence shown here is derived from an EMBL/GenBank/DDBJ whole genome shotgun (WGS) entry which is preliminary data.</text>
</comment>
<dbReference type="EMBL" id="JARAKH010000026">
    <property type="protein sequence ID" value="KAK8390084.1"/>
    <property type="molecule type" value="Genomic_DNA"/>
</dbReference>
<feature type="region of interest" description="Disordered" evidence="1">
    <location>
        <begin position="322"/>
        <end position="342"/>
    </location>
</feature>
<evidence type="ECO:0000256" key="1">
    <source>
        <dbReference type="SAM" id="MobiDB-lite"/>
    </source>
</evidence>
<proteinExistence type="predicted"/>
<name>A0AAW0TRT9_SCYPA</name>
<accession>A0AAW0TRT9</accession>
<protein>
    <submittedName>
        <fullName evidence="2">Uncharacterized protein</fullName>
    </submittedName>
</protein>
<feature type="compositionally biased region" description="Basic and acidic residues" evidence="1">
    <location>
        <begin position="233"/>
        <end position="270"/>
    </location>
</feature>
<sequence length="342" mass="38508">MLWCVVEARLEECRDLYGASQPHLTSACGVFRACAFVIATPRRLSGDKVGPIPAKKKRKLNSNWEESFELLEHTYTSTDRHVHQTAQCRTGEAGDNNYISAPGRRPISIRPRWGRIAGPWAGRQAPQDCKEYWQELWNLEDKDFAGRMIKVAVVVAAVVVAAGAMTVTQTEEGALPPELKPIVPGGSWFDDMALERLRSKHRHVKELGGSTDEEDPEEMFIMARLRDPEITLIRTDSEGKEPQKKGLKTQDTREALRSFMRQHTERRGDEGSDGEAAPDSPDPSHTMSKEFMEIYKRELQKFINNFMSVMLQAEIGGVSIENRSEEKESQAVRTEANIVATP</sequence>
<evidence type="ECO:0000313" key="3">
    <source>
        <dbReference type="Proteomes" id="UP001487740"/>
    </source>
</evidence>
<evidence type="ECO:0000313" key="2">
    <source>
        <dbReference type="EMBL" id="KAK8390084.1"/>
    </source>
</evidence>